<dbReference type="NCBIfam" id="TIGR00756">
    <property type="entry name" value="PPR"/>
    <property type="match status" value="2"/>
</dbReference>
<feature type="repeat" description="PPR" evidence="2">
    <location>
        <begin position="503"/>
        <end position="537"/>
    </location>
</feature>
<accession>A0ABP0NTM6</accession>
<gene>
    <name evidence="4" type="ORF">CCMP2556_LOCUS32823</name>
</gene>
<dbReference type="PROSITE" id="PS51375">
    <property type="entry name" value="PPR"/>
    <property type="match status" value="3"/>
</dbReference>
<dbReference type="Pfam" id="PF01535">
    <property type="entry name" value="PPR"/>
    <property type="match status" value="2"/>
</dbReference>
<dbReference type="Gene3D" id="1.25.40.10">
    <property type="entry name" value="Tetratricopeptide repeat domain"/>
    <property type="match status" value="3"/>
</dbReference>
<dbReference type="InterPro" id="IPR011990">
    <property type="entry name" value="TPR-like_helical_dom_sf"/>
</dbReference>
<evidence type="ECO:0000313" key="4">
    <source>
        <dbReference type="EMBL" id="CAK9066788.1"/>
    </source>
</evidence>
<dbReference type="PANTHER" id="PTHR47447">
    <property type="entry name" value="OS03G0856100 PROTEIN"/>
    <property type="match status" value="1"/>
</dbReference>
<evidence type="ECO:0000256" key="2">
    <source>
        <dbReference type="PROSITE-ProRule" id="PRU00708"/>
    </source>
</evidence>
<protein>
    <recommendedName>
        <fullName evidence="6">Pentatricopeptide repeat-containing protein</fullName>
    </recommendedName>
</protein>
<evidence type="ECO:0000313" key="5">
    <source>
        <dbReference type="Proteomes" id="UP001642484"/>
    </source>
</evidence>
<sequence>MAASDLGRLAEALYDTAFIQELLVLVTFALSYTLWRRVRRSSWPATRSKADAEPAKASRPNLHRAKPKVRDFTDAEKEQAKASEAEMKELLVQNEFTRALNLYRRTERWNLEAFFTEELFGCFVQSGIRVNKVDVVERMLRSLKRARKEAPSKEFWQQTLKLMSSRKHFSLCLLAYSIFEHDMPVDKVIFSCLINAALELNAESRLEALLEKYSQASLSPKDHILHFRCYVQLNSADAAEQLFHRLGDEVSNLMLNMLLLTCVNQKQPERAYQLLQDAKVRETSAKDKLVDIVSYNTVMKGFGAAQMRSRCLDAVRDLIEHGLQPDDITLGALMEACVAESDHALAQQIGDVLISSGREVKPPMCNLFIRGLVKAGGIWKALALYEAMKKQQVRFPDIVLFSVLIKALVGQNALAKALELVEDMKAHGHAMDDIILTHLLEGCRHESRYELGKELFQKSIDAGVVPSDFTLVTLLKLYGRCGAHAEAFHLLQSWERRFRQKPSVIHYTCLMSGCFRFKKYDQAWAAFELMLHHGVQPDDTTFTTMMGILQSQEWDRVLVLARLASRTRSEGSGRGKLLANCVQMASASESGASPEQLRELKVGRGGAHAVLVRVVFSFHTLSYYCTGRVGFASV</sequence>
<comment type="caution">
    <text evidence="4">The sequence shown here is derived from an EMBL/GenBank/DDBJ whole genome shotgun (WGS) entry which is preliminary data.</text>
</comment>
<dbReference type="PANTHER" id="PTHR47447:SF24">
    <property type="entry name" value="PENTATRICOPEPTIDE REPEAT-CONTAINING PROTEIN"/>
    <property type="match status" value="1"/>
</dbReference>
<evidence type="ECO:0008006" key="6">
    <source>
        <dbReference type="Google" id="ProtNLM"/>
    </source>
</evidence>
<feature type="repeat" description="PPR" evidence="2">
    <location>
        <begin position="291"/>
        <end position="325"/>
    </location>
</feature>
<name>A0ABP0NTM6_9DINO</name>
<feature type="compositionally biased region" description="Basic and acidic residues" evidence="3">
    <location>
        <begin position="68"/>
        <end position="78"/>
    </location>
</feature>
<organism evidence="4 5">
    <name type="scientific">Durusdinium trenchii</name>
    <dbReference type="NCBI Taxonomy" id="1381693"/>
    <lineage>
        <taxon>Eukaryota</taxon>
        <taxon>Sar</taxon>
        <taxon>Alveolata</taxon>
        <taxon>Dinophyceae</taxon>
        <taxon>Suessiales</taxon>
        <taxon>Symbiodiniaceae</taxon>
        <taxon>Durusdinium</taxon>
    </lineage>
</organism>
<dbReference type="EMBL" id="CAXAMN010022139">
    <property type="protein sequence ID" value="CAK9066788.1"/>
    <property type="molecule type" value="Genomic_DNA"/>
</dbReference>
<proteinExistence type="predicted"/>
<keyword evidence="1" id="KW-0677">Repeat</keyword>
<reference evidence="4 5" key="1">
    <citation type="submission" date="2024-02" db="EMBL/GenBank/DDBJ databases">
        <authorList>
            <person name="Chen Y."/>
            <person name="Shah S."/>
            <person name="Dougan E. K."/>
            <person name="Thang M."/>
            <person name="Chan C."/>
        </authorList>
    </citation>
    <scope>NUCLEOTIDE SEQUENCE [LARGE SCALE GENOMIC DNA]</scope>
</reference>
<keyword evidence="5" id="KW-1185">Reference proteome</keyword>
<feature type="repeat" description="PPR" evidence="2">
    <location>
        <begin position="397"/>
        <end position="431"/>
    </location>
</feature>
<dbReference type="InterPro" id="IPR002885">
    <property type="entry name" value="PPR_rpt"/>
</dbReference>
<evidence type="ECO:0000256" key="3">
    <source>
        <dbReference type="SAM" id="MobiDB-lite"/>
    </source>
</evidence>
<evidence type="ECO:0000256" key="1">
    <source>
        <dbReference type="ARBA" id="ARBA00022737"/>
    </source>
</evidence>
<feature type="region of interest" description="Disordered" evidence="3">
    <location>
        <begin position="46"/>
        <end position="78"/>
    </location>
</feature>
<dbReference type="Pfam" id="PF13041">
    <property type="entry name" value="PPR_2"/>
    <property type="match status" value="1"/>
</dbReference>
<dbReference type="Proteomes" id="UP001642484">
    <property type="component" value="Unassembled WGS sequence"/>
</dbReference>